<evidence type="ECO:0000256" key="6">
    <source>
        <dbReference type="ARBA" id="ARBA00023136"/>
    </source>
</evidence>
<feature type="transmembrane region" description="Helical" evidence="7">
    <location>
        <begin position="213"/>
        <end position="230"/>
    </location>
</feature>
<keyword evidence="4 7" id="KW-0812">Transmembrane</keyword>
<protein>
    <submittedName>
        <fullName evidence="8">Uncharacterized protein</fullName>
    </submittedName>
</protein>
<evidence type="ECO:0000256" key="4">
    <source>
        <dbReference type="ARBA" id="ARBA00022692"/>
    </source>
</evidence>
<sequence>MIKSQGVYVAPKGADYALQENIGLVIMGQQSGKVTFFAALQWMFFIFVNVVVVPISIGAAFELPASEIVSILRTSLIVTGIACILQGWIGHRYPLLEGPSGMIWGMMLTLGTSAPSLGLTLLEVGGGIATGMLLAGATTLLLALCGAVPYVQRIFKPMVMNVFLLLLSVQLAVIFFDGMLGVAEDGSLDVPVTAFSLVIVLVVATLKIKGSKVVSNFSLLIGIAAGWPIYSLLFQRDTGLAAGAEASGGLHLFPLGQPNLQLGVIIITFIACLLAIHLLRYKRHQAFTSIRLRSANIAAH</sequence>
<keyword evidence="9" id="KW-1185">Reference proteome</keyword>
<keyword evidence="3" id="KW-0813">Transport</keyword>
<dbReference type="EMBL" id="BOSE01000002">
    <property type="protein sequence ID" value="GIP15622.1"/>
    <property type="molecule type" value="Genomic_DNA"/>
</dbReference>
<dbReference type="GO" id="GO:0005886">
    <property type="term" value="C:plasma membrane"/>
    <property type="evidence" value="ECO:0007669"/>
    <property type="project" value="TreeGrafter"/>
</dbReference>
<feature type="transmembrane region" description="Helical" evidence="7">
    <location>
        <begin position="158"/>
        <end position="176"/>
    </location>
</feature>
<feature type="transmembrane region" description="Helical" evidence="7">
    <location>
        <begin position="128"/>
        <end position="151"/>
    </location>
</feature>
<feature type="transmembrane region" description="Helical" evidence="7">
    <location>
        <begin position="36"/>
        <end position="59"/>
    </location>
</feature>
<accession>A0A920CT89</accession>
<dbReference type="NCBIfam" id="NF037981">
    <property type="entry name" value="NCS2_1"/>
    <property type="match status" value="1"/>
</dbReference>
<name>A0A920CT89_9BACL</name>
<evidence type="ECO:0000313" key="8">
    <source>
        <dbReference type="EMBL" id="GIP15622.1"/>
    </source>
</evidence>
<proteinExistence type="inferred from homology"/>
<dbReference type="PANTHER" id="PTHR42810">
    <property type="entry name" value="PURINE PERMEASE C1399.01C-RELATED"/>
    <property type="match status" value="1"/>
</dbReference>
<feature type="transmembrane region" description="Helical" evidence="7">
    <location>
        <begin position="188"/>
        <end position="206"/>
    </location>
</feature>
<comment type="similarity">
    <text evidence="2">Belongs to the nucleobase:cation symporter-2 (NCS2) (TC 2.A.40) family.</text>
</comment>
<dbReference type="Proteomes" id="UP000683139">
    <property type="component" value="Unassembled WGS sequence"/>
</dbReference>
<keyword evidence="6 7" id="KW-0472">Membrane</keyword>
<dbReference type="GO" id="GO:0042907">
    <property type="term" value="F:xanthine transmembrane transporter activity"/>
    <property type="evidence" value="ECO:0007669"/>
    <property type="project" value="TreeGrafter"/>
</dbReference>
<comment type="caution">
    <text evidence="8">The sequence shown here is derived from an EMBL/GenBank/DDBJ whole genome shotgun (WGS) entry which is preliminary data.</text>
</comment>
<evidence type="ECO:0000256" key="7">
    <source>
        <dbReference type="SAM" id="Phobius"/>
    </source>
</evidence>
<evidence type="ECO:0000256" key="5">
    <source>
        <dbReference type="ARBA" id="ARBA00022989"/>
    </source>
</evidence>
<dbReference type="InterPro" id="IPR006043">
    <property type="entry name" value="NCS2"/>
</dbReference>
<evidence type="ECO:0000256" key="2">
    <source>
        <dbReference type="ARBA" id="ARBA00008821"/>
    </source>
</evidence>
<dbReference type="Pfam" id="PF00860">
    <property type="entry name" value="Xan_ur_permease"/>
    <property type="match status" value="1"/>
</dbReference>
<feature type="transmembrane region" description="Helical" evidence="7">
    <location>
        <begin position="260"/>
        <end position="279"/>
    </location>
</feature>
<comment type="subcellular location">
    <subcellularLocation>
        <location evidence="1">Membrane</location>
        <topology evidence="1">Multi-pass membrane protein</topology>
    </subcellularLocation>
</comment>
<dbReference type="PANTHER" id="PTHR42810:SF1">
    <property type="entry name" value="PURINE PERMEASE YWDJ-RELATED"/>
    <property type="match status" value="1"/>
</dbReference>
<gene>
    <name evidence="8" type="ORF">J40TS1_12640</name>
</gene>
<evidence type="ECO:0000256" key="3">
    <source>
        <dbReference type="ARBA" id="ARBA00022448"/>
    </source>
</evidence>
<evidence type="ECO:0000313" key="9">
    <source>
        <dbReference type="Proteomes" id="UP000683139"/>
    </source>
</evidence>
<reference evidence="8" key="1">
    <citation type="submission" date="2021-03" db="EMBL/GenBank/DDBJ databases">
        <title>Antimicrobial resistance genes in bacteria isolated from Japanese honey, and their potential for conferring macrolide and lincosamide resistance in the American foulbrood pathogen Paenibacillus larvae.</title>
        <authorList>
            <person name="Okamoto M."/>
            <person name="Kumagai M."/>
            <person name="Kanamori H."/>
            <person name="Takamatsu D."/>
        </authorList>
    </citation>
    <scope>NUCLEOTIDE SEQUENCE</scope>
    <source>
        <strain evidence="8">J40TS1</strain>
    </source>
</reference>
<organism evidence="8 9">
    <name type="scientific">Paenibacillus montaniterrae</name>
    <dbReference type="NCBI Taxonomy" id="429341"/>
    <lineage>
        <taxon>Bacteria</taxon>
        <taxon>Bacillati</taxon>
        <taxon>Bacillota</taxon>
        <taxon>Bacilli</taxon>
        <taxon>Bacillales</taxon>
        <taxon>Paenibacillaceae</taxon>
        <taxon>Paenibacillus</taxon>
    </lineage>
</organism>
<evidence type="ECO:0000256" key="1">
    <source>
        <dbReference type="ARBA" id="ARBA00004141"/>
    </source>
</evidence>
<dbReference type="AlphaFoldDB" id="A0A920CT89"/>
<keyword evidence="5 7" id="KW-1133">Transmembrane helix</keyword>
<feature type="transmembrane region" description="Helical" evidence="7">
    <location>
        <begin position="71"/>
        <end position="89"/>
    </location>
</feature>